<evidence type="ECO:0000256" key="20">
    <source>
        <dbReference type="ARBA" id="ARBA00022840"/>
    </source>
</evidence>
<dbReference type="InterPro" id="IPR054476">
    <property type="entry name" value="Ltn1_N"/>
</dbReference>
<dbReference type="EC" id="2.3.2.27" evidence="7"/>
<dbReference type="FunFam" id="3.30.40.10:FF:000038">
    <property type="entry name" value="E3 ubiquitin-protein ligase listerin"/>
    <property type="match status" value="1"/>
</dbReference>
<dbReference type="Pfam" id="PF00664">
    <property type="entry name" value="ABC_membrane"/>
    <property type="match status" value="1"/>
</dbReference>
<dbReference type="InterPro" id="IPR016024">
    <property type="entry name" value="ARM-type_fold"/>
</dbReference>
<evidence type="ECO:0000256" key="10">
    <source>
        <dbReference type="ARBA" id="ARBA00022490"/>
    </source>
</evidence>
<dbReference type="PANTHER" id="PTHR24221">
    <property type="entry name" value="ATP-BINDING CASSETTE SUB-FAMILY B"/>
    <property type="match status" value="1"/>
</dbReference>
<evidence type="ECO:0000256" key="3">
    <source>
        <dbReference type="ARBA" id="ARBA00004514"/>
    </source>
</evidence>
<keyword evidence="23 29" id="KW-0472">Membrane</keyword>
<feature type="compositionally biased region" description="Pro residues" evidence="28">
    <location>
        <begin position="54"/>
        <end position="74"/>
    </location>
</feature>
<dbReference type="GO" id="GO:0006879">
    <property type="term" value="P:intracellular iron ion homeostasis"/>
    <property type="evidence" value="ECO:0007669"/>
    <property type="project" value="TreeGrafter"/>
</dbReference>
<comment type="function">
    <text evidence="27">E3 ubiquitin-protein ligase component of the ribosome quality control complex (RQC), a ribosome-associated complex that mediates ubiquitination and extraction of incompletely synthesized nascent chains for proteasomal degradation. Mediates ubiquitination of proteins derived from mRNAs lacking stop codons (non-stop proteins) and other translation arrest products induced by poly-lysine sequences and tandem rare codons. Ubiquitination leads to CDC48 recruitment for extraction and degradation of the incomplete translation product. May indirectly play a role in chromatin function and transcription.</text>
</comment>
<keyword evidence="11" id="KW-0808">Transferase</keyword>
<comment type="subunit">
    <text evidence="6">Homodimer.</text>
</comment>
<evidence type="ECO:0000256" key="24">
    <source>
        <dbReference type="ARBA" id="ARBA00024363"/>
    </source>
</evidence>
<comment type="similarity">
    <text evidence="5">Belongs to the LTN1 family.</text>
</comment>
<evidence type="ECO:0000259" key="31">
    <source>
        <dbReference type="PROSITE" id="PS50929"/>
    </source>
</evidence>
<keyword evidence="33" id="KW-1185">Reference proteome</keyword>
<dbReference type="GO" id="GO:0008270">
    <property type="term" value="F:zinc ion binding"/>
    <property type="evidence" value="ECO:0007669"/>
    <property type="project" value="UniProtKB-KW"/>
</dbReference>
<evidence type="ECO:0000256" key="8">
    <source>
        <dbReference type="ARBA" id="ARBA00017157"/>
    </source>
</evidence>
<evidence type="ECO:0000256" key="22">
    <source>
        <dbReference type="ARBA" id="ARBA00022989"/>
    </source>
</evidence>
<reference evidence="32 33" key="1">
    <citation type="submission" date="2019-03" db="EMBL/GenBank/DDBJ databases">
        <title>Sequencing 23 genomes of Wallemia ichthyophaga.</title>
        <authorList>
            <person name="Gostincar C."/>
        </authorList>
    </citation>
    <scope>NUCLEOTIDE SEQUENCE [LARGE SCALE GENOMIC DNA]</scope>
    <source>
        <strain evidence="32 33">EXF-5753</strain>
    </source>
</reference>
<dbReference type="FunFam" id="3.40.50.300:FF:000186">
    <property type="entry name" value="ATP-binding cassette sub-family B member 7, mitochondrial"/>
    <property type="match status" value="1"/>
</dbReference>
<keyword evidence="16" id="KW-0863">Zinc-finger</keyword>
<dbReference type="InterPro" id="IPR013083">
    <property type="entry name" value="Znf_RING/FYVE/PHD"/>
</dbReference>
<dbReference type="Gene3D" id="1.20.1560.10">
    <property type="entry name" value="ABC transporter type 1, transmembrane domain"/>
    <property type="match status" value="1"/>
</dbReference>
<feature type="compositionally biased region" description="Polar residues" evidence="28">
    <location>
        <begin position="1"/>
        <end position="11"/>
    </location>
</feature>
<dbReference type="GO" id="GO:0005743">
    <property type="term" value="C:mitochondrial inner membrane"/>
    <property type="evidence" value="ECO:0007669"/>
    <property type="project" value="UniProtKB-SubCell"/>
</dbReference>
<dbReference type="Pfam" id="PF22999">
    <property type="entry name" value="LTN1_E3_ligase_6th"/>
    <property type="match status" value="1"/>
</dbReference>
<evidence type="ECO:0000256" key="19">
    <source>
        <dbReference type="ARBA" id="ARBA00022833"/>
    </source>
</evidence>
<dbReference type="InterPro" id="IPR054477">
    <property type="entry name" value="LTN1_E3_ligase_6th"/>
</dbReference>
<evidence type="ECO:0000256" key="12">
    <source>
        <dbReference type="ARBA" id="ARBA00022692"/>
    </source>
</evidence>
<comment type="subcellular location">
    <subcellularLocation>
        <location evidence="3">Cytoplasm</location>
        <location evidence="3">Cytosol</location>
    </subcellularLocation>
    <subcellularLocation>
        <location evidence="2">Mitochondrion inner membrane</location>
        <topology evidence="2">Multi-pass membrane protein</topology>
    </subcellularLocation>
</comment>
<evidence type="ECO:0000256" key="17">
    <source>
        <dbReference type="ARBA" id="ARBA00022786"/>
    </source>
</evidence>
<keyword evidence="20" id="KW-0067">ATP-binding</keyword>
<feature type="transmembrane region" description="Helical" evidence="29">
    <location>
        <begin position="1779"/>
        <end position="1797"/>
    </location>
</feature>
<feature type="transmembrane region" description="Helical" evidence="29">
    <location>
        <begin position="1888"/>
        <end position="1905"/>
    </location>
</feature>
<dbReference type="Gene3D" id="3.30.40.10">
    <property type="entry name" value="Zinc/RING finger domain, C3HC4 (zinc finger)"/>
    <property type="match status" value="1"/>
</dbReference>
<dbReference type="InterPro" id="IPR003593">
    <property type="entry name" value="AAA+_ATPase"/>
</dbReference>
<dbReference type="PANTHER" id="PTHR24221:SF402">
    <property type="entry name" value="IRON-SULFUR CLUSTERS TRANSPORTER ABCB7, MITOCHONDRIAL"/>
    <property type="match status" value="1"/>
</dbReference>
<evidence type="ECO:0000256" key="29">
    <source>
        <dbReference type="SAM" id="Phobius"/>
    </source>
</evidence>
<feature type="transmembrane region" description="Helical" evidence="29">
    <location>
        <begin position="1856"/>
        <end position="1882"/>
    </location>
</feature>
<dbReference type="CDD" id="cd03253">
    <property type="entry name" value="ABCC_ATM1_transporter"/>
    <property type="match status" value="1"/>
</dbReference>
<evidence type="ECO:0000256" key="7">
    <source>
        <dbReference type="ARBA" id="ARBA00012483"/>
    </source>
</evidence>
<proteinExistence type="inferred from homology"/>
<evidence type="ECO:0000256" key="28">
    <source>
        <dbReference type="SAM" id="MobiDB-lite"/>
    </source>
</evidence>
<comment type="pathway">
    <text evidence="4">Protein modification; protein ubiquitination.</text>
</comment>
<dbReference type="FunFam" id="1.20.1560.10:FF:000004">
    <property type="entry name" value="ATP-binding cassette sub-family B member 7"/>
    <property type="match status" value="1"/>
</dbReference>
<dbReference type="SUPFAM" id="SSF90123">
    <property type="entry name" value="ABC transporter transmembrane region"/>
    <property type="match status" value="1"/>
</dbReference>
<gene>
    <name evidence="32" type="ORF">E3P99_01073</name>
</gene>
<evidence type="ECO:0000256" key="25">
    <source>
        <dbReference type="ARBA" id="ARBA00039906"/>
    </source>
</evidence>
<keyword evidence="15" id="KW-0547">Nucleotide-binding</keyword>
<dbReference type="PROSITE" id="PS50893">
    <property type="entry name" value="ABC_TRANSPORTER_2"/>
    <property type="match status" value="1"/>
</dbReference>
<dbReference type="Proteomes" id="UP000310189">
    <property type="component" value="Unassembled WGS sequence"/>
</dbReference>
<dbReference type="InterPro" id="IPR036640">
    <property type="entry name" value="ABC1_TM_sf"/>
</dbReference>
<keyword evidence="18" id="KW-0496">Mitochondrion</keyword>
<keyword evidence="19" id="KW-0862">Zinc</keyword>
<evidence type="ECO:0000313" key="33">
    <source>
        <dbReference type="Proteomes" id="UP000310189"/>
    </source>
</evidence>
<dbReference type="GO" id="GO:0140466">
    <property type="term" value="P:iron-sulfur cluster export from the mitochondrion"/>
    <property type="evidence" value="ECO:0007669"/>
    <property type="project" value="UniProtKB-ARBA"/>
</dbReference>
<dbReference type="InterPro" id="IPR039421">
    <property type="entry name" value="Type_1_exporter"/>
</dbReference>
<dbReference type="SUPFAM" id="SSF57850">
    <property type="entry name" value="RING/U-box"/>
    <property type="match status" value="1"/>
</dbReference>
<dbReference type="GO" id="GO:0140359">
    <property type="term" value="F:ABC-type transporter activity"/>
    <property type="evidence" value="ECO:0007669"/>
    <property type="project" value="InterPro"/>
</dbReference>
<dbReference type="InterPro" id="IPR003439">
    <property type="entry name" value="ABC_transporter-like_ATP-bd"/>
</dbReference>
<comment type="catalytic activity">
    <reaction evidence="1">
        <text>S-ubiquitinyl-[E2 ubiquitin-conjugating enzyme]-L-cysteine + [acceptor protein]-L-lysine = [E2 ubiquitin-conjugating enzyme]-L-cysteine + N(6)-ubiquitinyl-[acceptor protein]-L-lysine.</text>
        <dbReference type="EC" id="2.3.2.27"/>
    </reaction>
</comment>
<evidence type="ECO:0000313" key="32">
    <source>
        <dbReference type="EMBL" id="TIA91423.1"/>
    </source>
</evidence>
<evidence type="ECO:0000256" key="9">
    <source>
        <dbReference type="ARBA" id="ARBA00022448"/>
    </source>
</evidence>
<evidence type="ECO:0000256" key="27">
    <source>
        <dbReference type="ARBA" id="ARBA00055150"/>
    </source>
</evidence>
<feature type="compositionally biased region" description="Basic residues" evidence="28">
    <location>
        <begin position="39"/>
        <end position="49"/>
    </location>
</feature>
<keyword evidence="17" id="KW-0833">Ubl conjugation pathway</keyword>
<feature type="region of interest" description="Disordered" evidence="28">
    <location>
        <begin position="1677"/>
        <end position="1713"/>
    </location>
</feature>
<keyword evidence="18" id="KW-0999">Mitochondrion inner membrane</keyword>
<dbReference type="GO" id="GO:0061630">
    <property type="term" value="F:ubiquitin protein ligase activity"/>
    <property type="evidence" value="ECO:0007669"/>
    <property type="project" value="UniProtKB-EC"/>
</dbReference>
<feature type="domain" description="ABC transporter" evidence="30">
    <location>
        <begin position="2066"/>
        <end position="2302"/>
    </location>
</feature>
<evidence type="ECO:0000256" key="5">
    <source>
        <dbReference type="ARBA" id="ARBA00007997"/>
    </source>
</evidence>
<evidence type="ECO:0000256" key="6">
    <source>
        <dbReference type="ARBA" id="ARBA00011738"/>
    </source>
</evidence>
<dbReference type="OrthoDB" id="6500128at2759"/>
<dbReference type="SUPFAM" id="SSF52540">
    <property type="entry name" value="P-loop containing nucleoside triphosphate hydrolases"/>
    <property type="match status" value="1"/>
</dbReference>
<dbReference type="CDD" id="cd16491">
    <property type="entry name" value="RING-CH-C4HC3_LTN1"/>
    <property type="match status" value="1"/>
</dbReference>
<dbReference type="GO" id="GO:1990116">
    <property type="term" value="P:ribosome-associated ubiquitin-dependent protein catabolic process"/>
    <property type="evidence" value="ECO:0007669"/>
    <property type="project" value="UniProtKB-ARBA"/>
</dbReference>
<feature type="transmembrane region" description="Helical" evidence="29">
    <location>
        <begin position="1633"/>
        <end position="1652"/>
    </location>
</feature>
<evidence type="ECO:0000256" key="11">
    <source>
        <dbReference type="ARBA" id="ARBA00022679"/>
    </source>
</evidence>
<keyword evidence="12 29" id="KW-0812">Transmembrane</keyword>
<dbReference type="InterPro" id="IPR039804">
    <property type="entry name" value="RING-CH-C4HC3_LTN1"/>
</dbReference>
<dbReference type="PROSITE" id="PS50929">
    <property type="entry name" value="ABC_TM1F"/>
    <property type="match status" value="1"/>
</dbReference>
<dbReference type="InterPro" id="IPR054478">
    <property type="entry name" value="LTN1_UBC"/>
</dbReference>
<evidence type="ECO:0000259" key="30">
    <source>
        <dbReference type="PROSITE" id="PS50893"/>
    </source>
</evidence>
<evidence type="ECO:0000256" key="13">
    <source>
        <dbReference type="ARBA" id="ARBA00022723"/>
    </source>
</evidence>
<evidence type="ECO:0000256" key="14">
    <source>
        <dbReference type="ARBA" id="ARBA00022737"/>
    </source>
</evidence>
<dbReference type="CDD" id="cd18582">
    <property type="entry name" value="ABC_6TM_ATM1_ABCB7"/>
    <property type="match status" value="1"/>
</dbReference>
<dbReference type="SMART" id="SM00382">
    <property type="entry name" value="AAA"/>
    <property type="match status" value="1"/>
</dbReference>
<keyword evidence="22 29" id="KW-1133">Transmembrane helix</keyword>
<dbReference type="GO" id="GO:0005829">
    <property type="term" value="C:cytosol"/>
    <property type="evidence" value="ECO:0007669"/>
    <property type="project" value="UniProtKB-SubCell"/>
</dbReference>
<feature type="transmembrane region" description="Helical" evidence="29">
    <location>
        <begin position="1743"/>
        <end position="1764"/>
    </location>
</feature>
<dbReference type="EMBL" id="SPNW01000012">
    <property type="protein sequence ID" value="TIA91423.1"/>
    <property type="molecule type" value="Genomic_DNA"/>
</dbReference>
<feature type="domain" description="ABC transmembrane type-1" evidence="31">
    <location>
        <begin position="1745"/>
        <end position="2032"/>
    </location>
</feature>
<accession>A0A4V4LTS4</accession>
<keyword evidence="9" id="KW-0813">Transport</keyword>
<evidence type="ECO:0000256" key="1">
    <source>
        <dbReference type="ARBA" id="ARBA00000900"/>
    </source>
</evidence>
<dbReference type="GO" id="GO:0005524">
    <property type="term" value="F:ATP binding"/>
    <property type="evidence" value="ECO:0007669"/>
    <property type="project" value="UniProtKB-KW"/>
</dbReference>
<evidence type="ECO:0000256" key="2">
    <source>
        <dbReference type="ARBA" id="ARBA00004448"/>
    </source>
</evidence>
<comment type="caution">
    <text evidence="32">The sequence shown here is derived from an EMBL/GenBank/DDBJ whole genome shotgun (WGS) entry which is preliminary data.</text>
</comment>
<evidence type="ECO:0000256" key="23">
    <source>
        <dbReference type="ARBA" id="ARBA00023136"/>
    </source>
</evidence>
<evidence type="ECO:0000256" key="21">
    <source>
        <dbReference type="ARBA" id="ARBA00022967"/>
    </source>
</evidence>
<evidence type="ECO:0000256" key="16">
    <source>
        <dbReference type="ARBA" id="ARBA00022771"/>
    </source>
</evidence>
<dbReference type="SUPFAM" id="SSF48371">
    <property type="entry name" value="ARM repeat"/>
    <property type="match status" value="1"/>
</dbReference>
<evidence type="ECO:0000256" key="18">
    <source>
        <dbReference type="ARBA" id="ARBA00022792"/>
    </source>
</evidence>
<keyword evidence="21" id="KW-1278">Translocase</keyword>
<dbReference type="SMART" id="SM01197">
    <property type="entry name" value="FANCL_C"/>
    <property type="match status" value="1"/>
</dbReference>
<dbReference type="PROSITE" id="PS00211">
    <property type="entry name" value="ABC_TRANSPORTER_1"/>
    <property type="match status" value="1"/>
</dbReference>
<dbReference type="GO" id="GO:0016887">
    <property type="term" value="F:ATP hydrolysis activity"/>
    <property type="evidence" value="ECO:0007669"/>
    <property type="project" value="InterPro"/>
</dbReference>
<dbReference type="InterPro" id="IPR017871">
    <property type="entry name" value="ABC_transporter-like_CS"/>
</dbReference>
<dbReference type="Gene3D" id="3.40.50.300">
    <property type="entry name" value="P-loop containing nucleotide triphosphate hydrolases"/>
    <property type="match status" value="1"/>
</dbReference>
<dbReference type="Pfam" id="PF00005">
    <property type="entry name" value="ABC_tran"/>
    <property type="match status" value="1"/>
</dbReference>
<evidence type="ECO:0000256" key="26">
    <source>
        <dbReference type="ARBA" id="ARBA00040792"/>
    </source>
</evidence>
<dbReference type="InterPro" id="IPR011527">
    <property type="entry name" value="ABC1_TM_dom"/>
</dbReference>
<feature type="compositionally biased region" description="Low complexity" evidence="28">
    <location>
        <begin position="26"/>
        <end position="38"/>
    </location>
</feature>
<dbReference type="Pfam" id="PF22958">
    <property type="entry name" value="Ltn1_1st"/>
    <property type="match status" value="2"/>
</dbReference>
<feature type="region of interest" description="Disordered" evidence="28">
    <location>
        <begin position="1"/>
        <end position="75"/>
    </location>
</feature>
<name>A0A4V4LTS4_9BASI</name>
<evidence type="ECO:0000256" key="4">
    <source>
        <dbReference type="ARBA" id="ARBA00004906"/>
    </source>
</evidence>
<keyword evidence="14" id="KW-0677">Repeat</keyword>
<keyword evidence="13" id="KW-0479">Metal-binding</keyword>
<sequence length="2309" mass="255432">MGKNAKSSASAGTRKKHASKKGDPEQQNQAQQAQQKQQPSKKKYSKKHGIGQAKPPPPPKRYIPPPKPPRPAPDPLEAWGLASVLPAELVVILKKLSKKDATTKIRAVEELQVWVAEIDSREGGTESLIVALPVWLHHLPSILLASNRRLRQVALSLNLSLLSPNLSDVRSNLLYTISESSYESSLGAWLLANPQSWLSNTSFTELAEGDDRIQLLEEYQLEPLINYVSAAIRSPYLLLPNAGTPGTPLTEAKKDLLAEQEENSRSKDARIKSAGLVALSHLVSSIPADFDVQGLLRDLLDSGAIAECFSAPQGDEIVRRAAWSLLLPLLRRDEGKLVESNLQAFAPVIINSAFNESDSTVTSVMFDGLLTFLHRFPSAWTIAIDEEQHDEQDEEERIPKCISSLLTFLELGCKGSPPQVAYSSMLVIIMTMPKDQLTQSLLQRLLVSFLAPLYSNIFPAPPVLQARHAEALLKSVSECLVAVVANAAEPDDVKTEIAAEWLAGIWEAYITSPTRDAKLLKAGAVGAALGSTATKLHKADEQRFAAASEATKERTLSSDDASRCADILCALLKTTDGAVRAAFAQLLEEVVEQALAHESGANLDVVAVMLHEVDSIADVPGVTAHLADLVTVTIPTLVATDHAHKAADVLLAYIAKCDNADTVQQAWKGTLSAEPSLDVVAKLLDEDASGALDGKGLEGAGMMAGIDEMVLLLANRDIDGEADDTEQKVVSGVLKSSDKFISTVMHQSLESLYADAFRNGTRAQLYRDTSHNHVALHTIRHASKDMHRQLSKEIFVQAFVTDHDQTAQELWRDVSQDEKIVADVKEYTLGLIGDVNVQIEPKTIFAAIQQHLSSGDSATQTIIASLRTQLHTQLDRALPTSLAVLDELVPHTSDYDEDDKVANEAEYDVSGFSSLMRNVEALLASFTADKSVALNNSDALIAFFGALRVVEDELSVKGCTGAFSDKCDNYSLQSLHDALRTSAAYTLYKLSLGVDQGALIKVIRSGSETSDPLSIALKTLYHDGRVNSLRIFRDLLNGVLQRVDTVDGDRWLGMTGEEYTKENGEYKARALLVAVKNYTLSSPRLARLQNEIASKLTSVSAADASEQGLPLLRLLISAAPPLDGEEGLLPQQRALFLLKCLREWVLSDEDLDEELDGRLSELFIHLVPIVQEVEGSHWDLIFDLVEANIEIASLDEGVLLYNSLRLFDQLMAISKTNSALSNIWKDRRAVAFEHLRTLFLSLGDDAGVVFTKPRNVCEDLVLKLVQALPKDLIAEESFDPMVKMLNSYSVEVRKVAHRLLYRLIKTQVEKSVVDSAVDADYEVKLPAILTDKIGERISYSTDDVVQSEHVRKGIFNLLLVWDVTFTHFNHASDAMRAKYNEQFRQSGVIGNAFLPLIFTVMGLYDKNKTVDLSPYLVDEFYVQYYDSDEYTPTAVLAAFVLYKALKYSSGHVRAWWTSNQNRQLSMLVSGVVSKHFSPQIIHEELKQLRNPAALKELLTDAFNIKVAQNATEVTATYIVDEQPMEMGIKLPQLFPLEPVEIRNIRRVGVNERQWRAWLLAVQQVIGTQSGPLLEALSLFKRNVSLHFDGVTECAICYSIVQTSDRSLPSKKCKVCSNKFHGACLYTWFQSSTVVFYVPIMSSNMVDMLAFCLRLRLRPQSIGYQSLRIQPRWPQRRWHAHMSGNQPPSSPPPPNKPQSQSPQSVEKPSNEITTKEQRQMDWNIIKLLIKNIWPKGDNKTKVRVSLAVALLISGKLLNVQVPFFFKSIVDSLNIEIDPSMTVWAVCGSAIAGYGLARIGSTTFNELRNAVFANVAQRAIRRVSGNVFRHLLSLDLGFHLSRQTGGLTRAIDRGTKGISFLLTSIVFHIIPTALEISMVCGILSYKFGTSFAGITLATMLAYSWFTIRTTSWRTRFRKEANAADNAGATVAIDSLLNYEAVKHFNNEAYQAKLYDGTLKKYEDASLKVATSLAYLNSGQNFIFSTALTAMMVLTAQNVLAGTMTVGDLVLVNQLVFQLSVPLNFLGTVYRELRQSLIDMETLFNLQSVDINVKSKESAPPIQFKGGNIKFENVQFAYHPIRPIFKDVSFTIPAGKKVAIVGPSGGGKSTVFRLLFRFYEPTSGRITIDGQPIEQVDLDSLRKLIGVVPQDTPLFHADVMHNVRYGRLDATDEEVKEAARKAQMSKLIDSLPDGWNTSVGERGLMISGGEKQRLAIARVFLKNAPILFFDEATSSLDTETERELLHNIQDVLSTSSRTSVFVAHRLRTVSDSDHIIVLRDGYVDEEGNHDELMKRGGTYYKMWQQQQLEQAV</sequence>
<dbReference type="InterPro" id="IPR027417">
    <property type="entry name" value="P-loop_NTPase"/>
</dbReference>
<organism evidence="32 33">
    <name type="scientific">Wallemia hederae</name>
    <dbReference type="NCBI Taxonomy" id="1540922"/>
    <lineage>
        <taxon>Eukaryota</taxon>
        <taxon>Fungi</taxon>
        <taxon>Dikarya</taxon>
        <taxon>Basidiomycota</taxon>
        <taxon>Wallemiomycotina</taxon>
        <taxon>Wallemiomycetes</taxon>
        <taxon>Wallemiales</taxon>
        <taxon>Wallemiaceae</taxon>
        <taxon>Wallemia</taxon>
    </lineage>
</organism>
<keyword evidence="10" id="KW-0963">Cytoplasm</keyword>
<evidence type="ECO:0000256" key="15">
    <source>
        <dbReference type="ARBA" id="ARBA00022741"/>
    </source>
</evidence>
<protein>
    <recommendedName>
        <fullName evidence="8">E3 ubiquitin-protein ligase listerin</fullName>
        <ecNumber evidence="7">2.3.2.27</ecNumber>
    </recommendedName>
    <alternativeName>
        <fullName evidence="25 26">iron-sulfur clusters transporter ATM1, mitochondrial</fullName>
    </alternativeName>
</protein>
<dbReference type="Pfam" id="PF23009">
    <property type="entry name" value="UBC_like"/>
    <property type="match status" value="1"/>
</dbReference>
<comment type="similarity">
    <text evidence="24">Belongs to the ABC transporter superfamily. ABCB family. Heavy Metal importer (TC 3.A.1.210) subfamily.</text>
</comment>